<name>A0ABM1R9L4_CAMSA</name>
<reference evidence="6" key="1">
    <citation type="journal article" date="2014" name="Nat. Commun.">
        <title>The emerging biofuel crop Camelina sativa retains a highly undifferentiated hexaploid genome structure.</title>
        <authorList>
            <person name="Kagale S."/>
            <person name="Koh C."/>
            <person name="Nixon J."/>
            <person name="Bollina V."/>
            <person name="Clarke W.E."/>
            <person name="Tuteja R."/>
            <person name="Spillane C."/>
            <person name="Robinson S.J."/>
            <person name="Links M.G."/>
            <person name="Clarke C."/>
            <person name="Higgins E.E."/>
            <person name="Huebert T."/>
            <person name="Sharpe A.G."/>
            <person name="Parkin I.A."/>
        </authorList>
    </citation>
    <scope>NUCLEOTIDE SEQUENCE [LARGE SCALE GENOMIC DNA]</scope>
    <source>
        <strain evidence="6">cv. DH55</strain>
    </source>
</reference>
<reference evidence="7" key="2">
    <citation type="submission" date="2025-08" db="UniProtKB">
        <authorList>
            <consortium name="RefSeq"/>
        </authorList>
    </citation>
    <scope>IDENTIFICATION</scope>
    <source>
        <tissue evidence="7">Leaf</tissue>
    </source>
</reference>
<dbReference type="GeneID" id="104760367"/>
<keyword evidence="3" id="KW-0863">Zinc-finger</keyword>
<gene>
    <name evidence="7" type="primary">LOC104760367</name>
</gene>
<keyword evidence="6" id="KW-1185">Reference proteome</keyword>
<evidence type="ECO:0000259" key="5">
    <source>
        <dbReference type="SMART" id="SM00249"/>
    </source>
</evidence>
<dbReference type="SMART" id="SM00249">
    <property type="entry name" value="PHD"/>
    <property type="match status" value="2"/>
</dbReference>
<dbReference type="RefSeq" id="XP_019095702.1">
    <property type="nucleotide sequence ID" value="XM_019240157.1"/>
</dbReference>
<dbReference type="PANTHER" id="PTHR32410:SF153">
    <property type="entry name" value="CHP-RICH ZINC FINGER PROTEIN-LIKE-RELATED"/>
    <property type="match status" value="1"/>
</dbReference>
<dbReference type="InterPro" id="IPR004146">
    <property type="entry name" value="DC1"/>
</dbReference>
<dbReference type="InterPro" id="IPR013083">
    <property type="entry name" value="Znf_RING/FYVE/PHD"/>
</dbReference>
<accession>A0ABM1R9L4</accession>
<dbReference type="InterPro" id="IPR053192">
    <property type="entry name" value="Vacuole_Formation_Reg"/>
</dbReference>
<dbReference type="InterPro" id="IPR046349">
    <property type="entry name" value="C1-like_sf"/>
</dbReference>
<feature type="domain" description="Zinc finger PHD-type" evidence="5">
    <location>
        <begin position="492"/>
        <end position="553"/>
    </location>
</feature>
<keyword evidence="2" id="KW-0677">Repeat</keyword>
<evidence type="ECO:0000256" key="4">
    <source>
        <dbReference type="ARBA" id="ARBA00022833"/>
    </source>
</evidence>
<protein>
    <submittedName>
        <fullName evidence="7">Uncharacterized protein LOC104760367</fullName>
    </submittedName>
</protein>
<dbReference type="Proteomes" id="UP000694864">
    <property type="component" value="Chromosome 18"/>
</dbReference>
<dbReference type="SUPFAM" id="SSF57889">
    <property type="entry name" value="Cysteine-rich domain"/>
    <property type="match status" value="4"/>
</dbReference>
<sequence>MASDSGHELKLISLLSQLVSLEDSGPEVIILVITQIISLVSSMGMDSQPKPESELMSLITQSVSIFNSMDLDLQPDPLRKLISFISQNLGSEQKMVVHDSELMTMAGQNLALKPEPELESLIHQIFSLVISMYSKSTKFISLCPQIQVRFENGKFHHVIEQVSCNSNDKWNCLPLNWDKFRLVGEDATLFFCRGCNGENHKEYAKASFEIKHNLHPKHSLQLVLSHHYGRTRECYCCDEYLNELFYYCSACDLAINLACVEKPPVLSIDHPKWHEHTLALFPRYTSLTCDICALADSNSPFYLCSPCGFAIHQKCTSLPHVIRISRHHHRISFTHSFHQGDWSCGVCRRKMDNDYGGYSCTKEDCLFAAHSKCATQRNVWDSVELEGELDEEEKQVEAPFERICDGIIQHFIHQHHHLKLDCNTYTDYDKNMICQACVRPTFSGNIYSCLECDHFLLHVACANLSRNRHHPIHPHLLTLVIGYDSVINPTKPCSACPWSYTAGYFYQCSEEECDFRLHVQCAIMSEPLFYDSHMHPLFLTSKPEEERICSVCKESGHCSTNETFNCIDCDFTLCFKCATVPQRAINMYDKHVLIYEKEISGGITHWCEECERKIEQGVRFYICYECCVSVHAGCMLGVDLYTMPGSS</sequence>
<dbReference type="InterPro" id="IPR001965">
    <property type="entry name" value="Znf_PHD"/>
</dbReference>
<keyword evidence="4" id="KW-0862">Zinc</keyword>
<evidence type="ECO:0000313" key="6">
    <source>
        <dbReference type="Proteomes" id="UP000694864"/>
    </source>
</evidence>
<evidence type="ECO:0000313" key="7">
    <source>
        <dbReference type="RefSeq" id="XP_019095702.1"/>
    </source>
</evidence>
<feature type="domain" description="Zinc finger PHD-type" evidence="5">
    <location>
        <begin position="288"/>
        <end position="348"/>
    </location>
</feature>
<dbReference type="Gene3D" id="3.30.40.10">
    <property type="entry name" value="Zinc/RING finger domain, C3HC4 (zinc finger)"/>
    <property type="match status" value="1"/>
</dbReference>
<keyword evidence="1" id="KW-0479">Metal-binding</keyword>
<evidence type="ECO:0000256" key="2">
    <source>
        <dbReference type="ARBA" id="ARBA00022737"/>
    </source>
</evidence>
<organism evidence="6 7">
    <name type="scientific">Camelina sativa</name>
    <name type="common">False flax</name>
    <name type="synonym">Myagrum sativum</name>
    <dbReference type="NCBI Taxonomy" id="90675"/>
    <lineage>
        <taxon>Eukaryota</taxon>
        <taxon>Viridiplantae</taxon>
        <taxon>Streptophyta</taxon>
        <taxon>Embryophyta</taxon>
        <taxon>Tracheophyta</taxon>
        <taxon>Spermatophyta</taxon>
        <taxon>Magnoliopsida</taxon>
        <taxon>eudicotyledons</taxon>
        <taxon>Gunneridae</taxon>
        <taxon>Pentapetalae</taxon>
        <taxon>rosids</taxon>
        <taxon>malvids</taxon>
        <taxon>Brassicales</taxon>
        <taxon>Brassicaceae</taxon>
        <taxon>Camelineae</taxon>
        <taxon>Camelina</taxon>
    </lineage>
</organism>
<dbReference type="PANTHER" id="PTHR32410">
    <property type="entry name" value="CYSTEINE/HISTIDINE-RICH C1 DOMAIN FAMILY PROTEIN"/>
    <property type="match status" value="1"/>
</dbReference>
<proteinExistence type="predicted"/>
<dbReference type="Pfam" id="PF03107">
    <property type="entry name" value="C1_2"/>
    <property type="match status" value="7"/>
</dbReference>
<evidence type="ECO:0000256" key="3">
    <source>
        <dbReference type="ARBA" id="ARBA00022771"/>
    </source>
</evidence>
<evidence type="ECO:0000256" key="1">
    <source>
        <dbReference type="ARBA" id="ARBA00022723"/>
    </source>
</evidence>